<organism evidence="7 8">
    <name type="scientific">Pinctada imbricata</name>
    <name type="common">Atlantic pearl-oyster</name>
    <name type="synonym">Pinctada martensii</name>
    <dbReference type="NCBI Taxonomy" id="66713"/>
    <lineage>
        <taxon>Eukaryota</taxon>
        <taxon>Metazoa</taxon>
        <taxon>Spiralia</taxon>
        <taxon>Lophotrochozoa</taxon>
        <taxon>Mollusca</taxon>
        <taxon>Bivalvia</taxon>
        <taxon>Autobranchia</taxon>
        <taxon>Pteriomorphia</taxon>
        <taxon>Pterioida</taxon>
        <taxon>Pterioidea</taxon>
        <taxon>Pteriidae</taxon>
        <taxon>Pinctada</taxon>
    </lineage>
</organism>
<feature type="transmembrane region" description="Helical" evidence="5">
    <location>
        <begin position="136"/>
        <end position="155"/>
    </location>
</feature>
<feature type="transmembrane region" description="Helical" evidence="5">
    <location>
        <begin position="20"/>
        <end position="43"/>
    </location>
</feature>
<dbReference type="Gene3D" id="2.30.29.30">
    <property type="entry name" value="Pleckstrin-homology domain (PH domain)/Phosphotyrosine-binding domain (PTB)"/>
    <property type="match status" value="1"/>
</dbReference>
<evidence type="ECO:0000256" key="2">
    <source>
        <dbReference type="ARBA" id="ARBA00022692"/>
    </source>
</evidence>
<reference evidence="7" key="1">
    <citation type="submission" date="2019-08" db="EMBL/GenBank/DDBJ databases">
        <title>The improved chromosome-level genome for the pearl oyster Pinctada fucata martensii using PacBio sequencing and Hi-C.</title>
        <authorList>
            <person name="Zheng Z."/>
        </authorList>
    </citation>
    <scope>NUCLEOTIDE SEQUENCE</scope>
    <source>
        <strain evidence="7">ZZ-2019</strain>
        <tissue evidence="7">Adductor muscle</tissue>
    </source>
</reference>
<evidence type="ECO:0000259" key="6">
    <source>
        <dbReference type="PROSITE" id="PS50850"/>
    </source>
</evidence>
<evidence type="ECO:0000256" key="4">
    <source>
        <dbReference type="ARBA" id="ARBA00023136"/>
    </source>
</evidence>
<feature type="transmembrane region" description="Helical" evidence="5">
    <location>
        <begin position="427"/>
        <end position="446"/>
    </location>
</feature>
<keyword evidence="2 5" id="KW-0812">Transmembrane</keyword>
<dbReference type="EMBL" id="VSWD01000007">
    <property type="protein sequence ID" value="KAK3098634.1"/>
    <property type="molecule type" value="Genomic_DNA"/>
</dbReference>
<protein>
    <recommendedName>
        <fullName evidence="6">Major facilitator superfamily (MFS) profile domain-containing protein</fullName>
    </recommendedName>
</protein>
<evidence type="ECO:0000256" key="5">
    <source>
        <dbReference type="SAM" id="Phobius"/>
    </source>
</evidence>
<feature type="transmembrane region" description="Helical" evidence="5">
    <location>
        <begin position="160"/>
        <end position="176"/>
    </location>
</feature>
<feature type="domain" description="Major facilitator superfamily (MFS) profile" evidence="6">
    <location>
        <begin position="89"/>
        <end position="507"/>
    </location>
</feature>
<evidence type="ECO:0000256" key="3">
    <source>
        <dbReference type="ARBA" id="ARBA00022989"/>
    </source>
</evidence>
<proteinExistence type="predicted"/>
<dbReference type="Pfam" id="PF00083">
    <property type="entry name" value="Sugar_tr"/>
    <property type="match status" value="1"/>
</dbReference>
<dbReference type="CDD" id="cd17317">
    <property type="entry name" value="MFS_SLC22"/>
    <property type="match status" value="1"/>
</dbReference>
<feature type="transmembrane region" description="Helical" evidence="5">
    <location>
        <begin position="482"/>
        <end position="502"/>
    </location>
</feature>
<keyword evidence="3 5" id="KW-1133">Transmembrane helix</keyword>
<dbReference type="AlphaFoldDB" id="A0AA88YCA8"/>
<dbReference type="Proteomes" id="UP001186944">
    <property type="component" value="Unassembled WGS sequence"/>
</dbReference>
<gene>
    <name evidence="7" type="ORF">FSP39_021403</name>
</gene>
<dbReference type="Gene3D" id="1.20.1250.20">
    <property type="entry name" value="MFS general substrate transporter like domains"/>
    <property type="match status" value="1"/>
</dbReference>
<feature type="transmembrane region" description="Helical" evidence="5">
    <location>
        <begin position="389"/>
        <end position="407"/>
    </location>
</feature>
<evidence type="ECO:0000256" key="1">
    <source>
        <dbReference type="ARBA" id="ARBA00004141"/>
    </source>
</evidence>
<keyword evidence="8" id="KW-1185">Reference proteome</keyword>
<feature type="transmembrane region" description="Helical" evidence="5">
    <location>
        <begin position="245"/>
        <end position="264"/>
    </location>
</feature>
<dbReference type="InterPro" id="IPR005828">
    <property type="entry name" value="MFS_sugar_transport-like"/>
</dbReference>
<comment type="caution">
    <text evidence="7">The sequence shown here is derived from an EMBL/GenBank/DDBJ whole genome shotgun (WGS) entry which is preliminary data.</text>
</comment>
<evidence type="ECO:0000313" key="8">
    <source>
        <dbReference type="Proteomes" id="UP001186944"/>
    </source>
</evidence>
<dbReference type="InterPro" id="IPR020846">
    <property type="entry name" value="MFS_dom"/>
</dbReference>
<dbReference type="InterPro" id="IPR011993">
    <property type="entry name" value="PH-like_dom_sf"/>
</dbReference>
<dbReference type="GO" id="GO:0022857">
    <property type="term" value="F:transmembrane transporter activity"/>
    <property type="evidence" value="ECO:0007669"/>
    <property type="project" value="InterPro"/>
</dbReference>
<feature type="transmembrane region" description="Helical" evidence="5">
    <location>
        <begin position="182"/>
        <end position="205"/>
    </location>
</feature>
<feature type="transmembrane region" description="Helical" evidence="5">
    <location>
        <begin position="357"/>
        <end position="377"/>
    </location>
</feature>
<dbReference type="GO" id="GO:0016020">
    <property type="term" value="C:membrane"/>
    <property type="evidence" value="ECO:0007669"/>
    <property type="project" value="UniProtKB-SubCell"/>
</dbReference>
<accession>A0AA88YCA8</accession>
<dbReference type="PANTHER" id="PTHR24064">
    <property type="entry name" value="SOLUTE CARRIER FAMILY 22 MEMBER"/>
    <property type="match status" value="1"/>
</dbReference>
<feature type="transmembrane region" description="Helical" evidence="5">
    <location>
        <begin position="324"/>
        <end position="345"/>
    </location>
</feature>
<dbReference type="InterPro" id="IPR036259">
    <property type="entry name" value="MFS_trans_sf"/>
</dbReference>
<feature type="transmembrane region" description="Helical" evidence="5">
    <location>
        <begin position="217"/>
        <end position="239"/>
    </location>
</feature>
<name>A0AA88YCA8_PINIB</name>
<comment type="subcellular location">
    <subcellularLocation>
        <location evidence="1">Membrane</location>
        <topology evidence="1">Multi-pass membrane protein</topology>
    </subcellularLocation>
</comment>
<sequence length="633" mass="70700">MSFDNVLTEVREFGPYQKRIYALLTLPWIVHSPFMFISVFILATPDYRCKIPGYQNDSYHVTDDSHKAAIDKYIPLDTSGINEYDRCHVISYSQNTTHLVECSSWVYSNELFYSTLASDMDLVCDDKYKTSLSKTIFFAGVFVGSFGFGLLSDLIGRKKTLFTAIFLLSASAFSMVASPSYLVFVCLRFCVGVCNVGVFMTAYVTCMEWVGPSKRSWAGLVIACFGPFGEMYLVLMSFLLRDWRYIIIAMATPVALTFILWWFIPESPRWLASRGRLKEAKVILQRAAEVNETKVPEKVDVMVENTSEKQETGRLWLLLSTKPLLKRSFIIFYNWMVVSMTFYGLSLNVGNLYGNIYVNYVISVLVEFPGHIVPLFVIDRYGRKKSHIFFMLFGGIACLLTIFPVTFGGKDIQAVTTALAMVGKCGATAAFATIYVFAAELFPTVVRNAGMGASSCCARIGGMISPFIADLSGIVGGSSGKAIPLVIFGGASVVAGLLTLILPETFGTTLPETIEDGKTFGKGGKEFQLLCRPMSFIHKKDIEGDPERADIDMEGELKKYASILKGYQPRWVILDHKQGVLKYYMREGMITNKNTNTQIHKFSALCNLQNGVMEWRHGVEWSGVEWSGLDSTL</sequence>
<keyword evidence="4 5" id="KW-0472">Membrane</keyword>
<dbReference type="SUPFAM" id="SSF50729">
    <property type="entry name" value="PH domain-like"/>
    <property type="match status" value="1"/>
</dbReference>
<evidence type="ECO:0000313" key="7">
    <source>
        <dbReference type="EMBL" id="KAK3098634.1"/>
    </source>
</evidence>
<dbReference type="PROSITE" id="PS50850">
    <property type="entry name" value="MFS"/>
    <property type="match status" value="1"/>
</dbReference>
<dbReference type="SUPFAM" id="SSF103473">
    <property type="entry name" value="MFS general substrate transporter"/>
    <property type="match status" value="1"/>
</dbReference>